<proteinExistence type="predicted"/>
<gene>
    <name evidence="1" type="primary">ITFG2</name>
</gene>
<dbReference type="PANTHER" id="PTHR16317:SF1">
    <property type="entry name" value="KICSTOR COMPLEX PROTEIN ITFG2"/>
    <property type="match status" value="1"/>
</dbReference>
<dbReference type="Ensembl" id="ENSMMST00000024463.1">
    <property type="protein sequence ID" value="ENSMMSP00000022105.1"/>
    <property type="gene ID" value="ENSMMSG00000016621.1"/>
</dbReference>
<dbReference type="GO" id="GO:0005765">
    <property type="term" value="C:lysosomal membrane"/>
    <property type="evidence" value="ECO:0007669"/>
    <property type="project" value="Ensembl"/>
</dbReference>
<dbReference type="GO" id="GO:0005654">
    <property type="term" value="C:nucleoplasm"/>
    <property type="evidence" value="ECO:0007669"/>
    <property type="project" value="Ensembl"/>
</dbReference>
<sequence length="509" mass="55366">MRSVSYVQRVALEFSGSLFPHAICLGDVDNDTLNELVVGDTSGKLSVYKNDDSRPWLTCSCQGMNLVVAVSAEGWFHLCDLTPAKSLDGSGHHETLGGEEQRPVFKQHIPANTKVMLISDIDGDGRCELVVGYTDRVVRAFRWEDVGDSAEHPSGQLVSLKKWMLEGQVDSLSVTPGPLGVPELMVSQPGCAYAILLCTWNKDPGAPPPSEGPMEGTRETPAARDVVLHQTSGRIHNKNVSTHLIGNIKRGHSPDSSASGLFALCTLDGTLKLMEEADRLLWSVQVDHQLFALEKLDVTVSGTWGRGQPPPRVPSVRPLSLHSQVCPPLRAPWRGLTPPRSEQHPCRRPLSEAPGPHCICCLAFFRATGMRRWSLVPGMGRRTSSTTTAPSSASRWMRTSAPSVQACMPAKTAATAPALCTSHSTRRSMCTGRCSWSGWSPPTCSKCWRPSRSSGSCWESWAWILMSCPPPVPCFTKPSTIQTTFHSAPPRAPRTPPSWTGFLAEQGAF</sequence>
<organism evidence="1 2">
    <name type="scientific">Moschus moschiferus</name>
    <name type="common">Siberian musk deer</name>
    <name type="synonym">Moschus sibiricus</name>
    <dbReference type="NCBI Taxonomy" id="68415"/>
    <lineage>
        <taxon>Eukaryota</taxon>
        <taxon>Metazoa</taxon>
        <taxon>Chordata</taxon>
        <taxon>Craniata</taxon>
        <taxon>Vertebrata</taxon>
        <taxon>Euteleostomi</taxon>
        <taxon>Mammalia</taxon>
        <taxon>Eutheria</taxon>
        <taxon>Laurasiatheria</taxon>
        <taxon>Artiodactyla</taxon>
        <taxon>Ruminantia</taxon>
        <taxon>Pecora</taxon>
        <taxon>Moschidae</taxon>
        <taxon>Moschus</taxon>
    </lineage>
</organism>
<protein>
    <submittedName>
        <fullName evidence="1">Integrin alpha FG-GAP repeat containing 2</fullName>
    </submittedName>
</protein>
<dbReference type="GO" id="GO:0005829">
    <property type="term" value="C:cytosol"/>
    <property type="evidence" value="ECO:0007669"/>
    <property type="project" value="Ensembl"/>
</dbReference>
<dbReference type="InterPro" id="IPR028994">
    <property type="entry name" value="Integrin_alpha_N"/>
</dbReference>
<dbReference type="Pfam" id="PF15907">
    <property type="entry name" value="Itfg2"/>
    <property type="match status" value="1"/>
</dbReference>
<evidence type="ECO:0000313" key="1">
    <source>
        <dbReference type="Ensembl" id="ENSMMSP00000022105.1"/>
    </source>
</evidence>
<dbReference type="AlphaFoldDB" id="A0A8C6FPT2"/>
<keyword evidence="2" id="KW-1185">Reference proteome</keyword>
<name>A0A8C6FPT2_MOSMO</name>
<dbReference type="GeneTree" id="ENSGT00390000005378"/>
<reference evidence="1" key="2">
    <citation type="submission" date="2025-09" db="UniProtKB">
        <authorList>
            <consortium name="Ensembl"/>
        </authorList>
    </citation>
    <scope>IDENTIFICATION</scope>
</reference>
<reference evidence="1" key="1">
    <citation type="submission" date="2025-08" db="UniProtKB">
        <authorList>
            <consortium name="Ensembl"/>
        </authorList>
    </citation>
    <scope>IDENTIFICATION</scope>
</reference>
<dbReference type="GO" id="GO:0034198">
    <property type="term" value="P:cellular response to amino acid starvation"/>
    <property type="evidence" value="ECO:0007669"/>
    <property type="project" value="Ensembl"/>
</dbReference>
<dbReference type="GO" id="GO:1904262">
    <property type="term" value="P:negative regulation of TORC1 signaling"/>
    <property type="evidence" value="ECO:0007669"/>
    <property type="project" value="Ensembl"/>
</dbReference>
<dbReference type="GO" id="GO:0042149">
    <property type="term" value="P:cellular response to glucose starvation"/>
    <property type="evidence" value="ECO:0007669"/>
    <property type="project" value="Ensembl"/>
</dbReference>
<dbReference type="GO" id="GO:0140007">
    <property type="term" value="C:KICSTOR complex"/>
    <property type="evidence" value="ECO:0007669"/>
    <property type="project" value="Ensembl"/>
</dbReference>
<dbReference type="Proteomes" id="UP000694544">
    <property type="component" value="Unplaced"/>
</dbReference>
<dbReference type="Gene3D" id="2.130.10.130">
    <property type="entry name" value="Integrin alpha, N-terminal"/>
    <property type="match status" value="1"/>
</dbReference>
<dbReference type="SUPFAM" id="SSF69318">
    <property type="entry name" value="Integrin alpha N-terminal domain"/>
    <property type="match status" value="1"/>
</dbReference>
<dbReference type="PANTHER" id="PTHR16317">
    <property type="entry name" value="INTEGRIN ALPHA REPEAT DOMAIN-CONTAINING"/>
    <property type="match status" value="1"/>
</dbReference>
<evidence type="ECO:0000313" key="2">
    <source>
        <dbReference type="Proteomes" id="UP000694544"/>
    </source>
</evidence>
<dbReference type="GO" id="GO:0005794">
    <property type="term" value="C:Golgi apparatus"/>
    <property type="evidence" value="ECO:0007669"/>
    <property type="project" value="Ensembl"/>
</dbReference>
<accession>A0A8C6FPT2</accession>
<dbReference type="InterPro" id="IPR031793">
    <property type="entry name" value="KICSTOR_ITFG2"/>
</dbReference>
<dbReference type="GO" id="GO:0002314">
    <property type="term" value="P:germinal center B cell differentiation"/>
    <property type="evidence" value="ECO:0007669"/>
    <property type="project" value="Ensembl"/>
</dbReference>